<dbReference type="EMBL" id="JAVREQ010000013">
    <property type="protein sequence ID" value="MDT0380236.1"/>
    <property type="molecule type" value="Genomic_DNA"/>
</dbReference>
<keyword evidence="2" id="KW-1133">Transmembrane helix</keyword>
<keyword evidence="4" id="KW-1185">Reference proteome</keyword>
<accession>A0ABU2NTC0</accession>
<sequence length="489" mass="47132">MSTSHDRHDPFDPHEPLDGAGRAADDAAPGGAAEHAEPSPEQCAGEERSERPDEQPPAVNEGPADDASFPEAGRTDGGPDSEGHAEAEAEAEAEADSGAALDLEGMDEVALRRLLQDSVRDIEPSAGTLEHLQHAVPARRARRRNVMVGAAAAVLACGVAVPTVLHADFVPGAGKPMHNAGHSQDHVPAEQRGGVNQGDGTAGGDTTVGGHSGAGRGTGEAGAPTTGSSTGPNPSSSLGPVSPTCTRAQLGASESRQEAPDAQGHVYGSFRVVNVSADSCTVEGGGIVMATAQGTADSSMIQVVDHTSGDVATGLPDPVAVDDEVVLEPGAAYVVRFAWVPTAGSGCSPTTPPPGEGGDGAQGGARPMGSSGDVVDAGTSGGTTGGGAEGGDGTPEEPGTGGSSGSGGSGTGGSGGSGSGGSGDGGSDTGGSGSGGTEGGSTGGGGEPVPPSAVLLSHTPEAGEPTVDPVQLDGACAGTVYRTGVLPAA</sequence>
<comment type="caution">
    <text evidence="3">The sequence shown here is derived from an EMBL/GenBank/DDBJ whole genome shotgun (WGS) entry which is preliminary data.</text>
</comment>
<feature type="compositionally biased region" description="Basic and acidic residues" evidence="1">
    <location>
        <begin position="1"/>
        <end position="17"/>
    </location>
</feature>
<proteinExistence type="predicted"/>
<keyword evidence="2" id="KW-0472">Membrane</keyword>
<organism evidence="3 4">
    <name type="scientific">Streptomyces hazeniae</name>
    <dbReference type="NCBI Taxonomy" id="3075538"/>
    <lineage>
        <taxon>Bacteria</taxon>
        <taxon>Bacillati</taxon>
        <taxon>Actinomycetota</taxon>
        <taxon>Actinomycetes</taxon>
        <taxon>Kitasatosporales</taxon>
        <taxon>Streptomycetaceae</taxon>
        <taxon>Streptomyces</taxon>
    </lineage>
</organism>
<evidence type="ECO:0000313" key="3">
    <source>
        <dbReference type="EMBL" id="MDT0380236.1"/>
    </source>
</evidence>
<name>A0ABU2NTC0_9ACTN</name>
<feature type="compositionally biased region" description="Low complexity" evidence="1">
    <location>
        <begin position="221"/>
        <end position="240"/>
    </location>
</feature>
<feature type="region of interest" description="Disordered" evidence="1">
    <location>
        <begin position="345"/>
        <end position="470"/>
    </location>
</feature>
<feature type="region of interest" description="Disordered" evidence="1">
    <location>
        <begin position="176"/>
        <end position="262"/>
    </location>
</feature>
<evidence type="ECO:0000313" key="4">
    <source>
        <dbReference type="Proteomes" id="UP001183414"/>
    </source>
</evidence>
<feature type="compositionally biased region" description="Low complexity" evidence="1">
    <location>
        <begin position="364"/>
        <end position="378"/>
    </location>
</feature>
<feature type="region of interest" description="Disordered" evidence="1">
    <location>
        <begin position="1"/>
        <end position="96"/>
    </location>
</feature>
<feature type="transmembrane region" description="Helical" evidence="2">
    <location>
        <begin position="146"/>
        <end position="165"/>
    </location>
</feature>
<protein>
    <recommendedName>
        <fullName evidence="5">DUF4232 domain-containing protein</fullName>
    </recommendedName>
</protein>
<feature type="compositionally biased region" description="Gly residues" evidence="1">
    <location>
        <begin position="379"/>
        <end position="447"/>
    </location>
</feature>
<gene>
    <name evidence="3" type="ORF">RM572_15875</name>
</gene>
<evidence type="ECO:0008006" key="5">
    <source>
        <dbReference type="Google" id="ProtNLM"/>
    </source>
</evidence>
<dbReference type="Proteomes" id="UP001183414">
    <property type="component" value="Unassembled WGS sequence"/>
</dbReference>
<evidence type="ECO:0000256" key="2">
    <source>
        <dbReference type="SAM" id="Phobius"/>
    </source>
</evidence>
<keyword evidence="2" id="KW-0812">Transmembrane</keyword>
<feature type="compositionally biased region" description="Basic and acidic residues" evidence="1">
    <location>
        <begin position="45"/>
        <end position="54"/>
    </location>
</feature>
<dbReference type="RefSeq" id="WP_311673997.1">
    <property type="nucleotide sequence ID" value="NZ_JAVREQ010000013.1"/>
</dbReference>
<feature type="compositionally biased region" description="Gly residues" evidence="1">
    <location>
        <begin position="195"/>
        <end position="220"/>
    </location>
</feature>
<feature type="compositionally biased region" description="Low complexity" evidence="1">
    <location>
        <begin position="18"/>
        <end position="33"/>
    </location>
</feature>
<evidence type="ECO:0000256" key="1">
    <source>
        <dbReference type="SAM" id="MobiDB-lite"/>
    </source>
</evidence>
<reference evidence="4" key="1">
    <citation type="submission" date="2023-07" db="EMBL/GenBank/DDBJ databases">
        <title>30 novel species of actinomycetes from the DSMZ collection.</title>
        <authorList>
            <person name="Nouioui I."/>
        </authorList>
    </citation>
    <scope>NUCLEOTIDE SEQUENCE [LARGE SCALE GENOMIC DNA]</scope>
    <source>
        <strain evidence="4">DSM 42041</strain>
    </source>
</reference>